<feature type="non-terminal residue" evidence="2">
    <location>
        <position position="1"/>
    </location>
</feature>
<accession>A0ABN7X808</accession>
<feature type="region of interest" description="Disordered" evidence="1">
    <location>
        <begin position="23"/>
        <end position="49"/>
    </location>
</feature>
<dbReference type="Gene3D" id="2.40.50.140">
    <property type="entry name" value="Nucleic acid-binding proteins"/>
    <property type="match status" value="1"/>
</dbReference>
<evidence type="ECO:0000313" key="2">
    <source>
        <dbReference type="EMBL" id="CAG8848966.1"/>
    </source>
</evidence>
<evidence type="ECO:0000313" key="3">
    <source>
        <dbReference type="Proteomes" id="UP000789901"/>
    </source>
</evidence>
<evidence type="ECO:0000256" key="1">
    <source>
        <dbReference type="SAM" id="MobiDB-lite"/>
    </source>
</evidence>
<dbReference type="Proteomes" id="UP000789901">
    <property type="component" value="Unassembled WGS sequence"/>
</dbReference>
<dbReference type="InterPro" id="IPR012340">
    <property type="entry name" value="NA-bd_OB-fold"/>
</dbReference>
<name>A0ABN7X808_GIGMA</name>
<dbReference type="EMBL" id="CAJVQB010094197">
    <property type="protein sequence ID" value="CAG8848966.1"/>
    <property type="molecule type" value="Genomic_DNA"/>
</dbReference>
<proteinExistence type="predicted"/>
<feature type="non-terminal residue" evidence="2">
    <location>
        <position position="49"/>
    </location>
</feature>
<keyword evidence="3" id="KW-1185">Reference proteome</keyword>
<gene>
    <name evidence="2" type="ORF">GMARGA_LOCUS39452</name>
</gene>
<protein>
    <submittedName>
        <fullName evidence="2">44578_t:CDS:1</fullName>
    </submittedName>
</protein>
<organism evidence="2 3">
    <name type="scientific">Gigaspora margarita</name>
    <dbReference type="NCBI Taxonomy" id="4874"/>
    <lineage>
        <taxon>Eukaryota</taxon>
        <taxon>Fungi</taxon>
        <taxon>Fungi incertae sedis</taxon>
        <taxon>Mucoromycota</taxon>
        <taxon>Glomeromycotina</taxon>
        <taxon>Glomeromycetes</taxon>
        <taxon>Diversisporales</taxon>
        <taxon>Gigasporaceae</taxon>
        <taxon>Gigaspora</taxon>
    </lineage>
</organism>
<reference evidence="2 3" key="1">
    <citation type="submission" date="2021-06" db="EMBL/GenBank/DDBJ databases">
        <authorList>
            <person name="Kallberg Y."/>
            <person name="Tangrot J."/>
            <person name="Rosling A."/>
        </authorList>
    </citation>
    <scope>NUCLEOTIDE SEQUENCE [LARGE SCALE GENOMIC DNA]</scope>
    <source>
        <strain evidence="2 3">120-4 pot B 10/14</strain>
    </source>
</reference>
<sequence>VVLSNGMEVTVFIPGEGHNLQEFSNSFIQGDDDSDDEDFSKQKQFIPEK</sequence>
<dbReference type="SUPFAM" id="SSF50249">
    <property type="entry name" value="Nucleic acid-binding proteins"/>
    <property type="match status" value="1"/>
</dbReference>
<comment type="caution">
    <text evidence="2">The sequence shown here is derived from an EMBL/GenBank/DDBJ whole genome shotgun (WGS) entry which is preliminary data.</text>
</comment>